<sequence length="138" mass="13854">MTALRKALLPLIFGVVMVGAAARTGDGWALAAAAAALAAVAGGIWWRPAAGVAVALTVLTVVLAAPAPLDTTLAGLAATTYLVTRHDAATVPTMTAAVGFATVTALVGAVPVEMPWLPLAAPLMLLAGYLLAVRPYLR</sequence>
<dbReference type="Proteomes" id="UP001055159">
    <property type="component" value="Chromosome"/>
</dbReference>
<keyword evidence="1" id="KW-0812">Transmembrane</keyword>
<reference evidence="2" key="1">
    <citation type="submission" date="2020-07" db="EMBL/GenBank/DDBJ databases">
        <authorList>
            <person name="Pettersson B.M.F."/>
            <person name="Behra P.R.K."/>
            <person name="Ramesh M."/>
            <person name="Das S."/>
            <person name="Dasgupta S."/>
            <person name="Kirsebom L.A."/>
        </authorList>
    </citation>
    <scope>NUCLEOTIDE SEQUENCE</scope>
    <source>
        <strain evidence="2">DSM 45406</strain>
    </source>
</reference>
<reference evidence="2" key="2">
    <citation type="journal article" date="2022" name="BMC Genomics">
        <title>Comparative genome analysis of mycobacteria focusing on tRNA and non-coding RNA.</title>
        <authorList>
            <person name="Behra P.R.K."/>
            <person name="Pettersson B.M.F."/>
            <person name="Ramesh M."/>
            <person name="Das S."/>
            <person name="Dasgupta S."/>
            <person name="Kirsebom L.A."/>
        </authorList>
    </citation>
    <scope>NUCLEOTIDE SEQUENCE</scope>
    <source>
        <strain evidence="2">DSM 45406</strain>
    </source>
</reference>
<keyword evidence="1" id="KW-1133">Transmembrane helix</keyword>
<dbReference type="Proteomes" id="UP001140272">
    <property type="component" value="Unassembled WGS sequence"/>
</dbReference>
<evidence type="ECO:0000313" key="4">
    <source>
        <dbReference type="Proteomes" id="UP001055159"/>
    </source>
</evidence>
<proteinExistence type="predicted"/>
<name>A0A9X2YBH9_9MYCO</name>
<accession>A0A9X2YBH9</accession>
<protein>
    <recommendedName>
        <fullName evidence="6">Integral membrane protein</fullName>
    </recommendedName>
</protein>
<dbReference type="AlphaFoldDB" id="A0A9X2YBH9"/>
<organism evidence="2 5">
    <name type="scientific">Mycolicibacterium rufum</name>
    <dbReference type="NCBI Taxonomy" id="318424"/>
    <lineage>
        <taxon>Bacteria</taxon>
        <taxon>Bacillati</taxon>
        <taxon>Actinomycetota</taxon>
        <taxon>Actinomycetes</taxon>
        <taxon>Mycobacteriales</taxon>
        <taxon>Mycobacteriaceae</taxon>
        <taxon>Mycolicibacterium</taxon>
    </lineage>
</organism>
<dbReference type="EMBL" id="CP092427">
    <property type="protein sequence ID" value="ULP37057.1"/>
    <property type="molecule type" value="Genomic_DNA"/>
</dbReference>
<gene>
    <name evidence="2" type="ORF">H7H73_10020</name>
    <name evidence="3" type="ORF">MJO55_00945</name>
</gene>
<keyword evidence="1" id="KW-0472">Membrane</keyword>
<evidence type="ECO:0008006" key="6">
    <source>
        <dbReference type="Google" id="ProtNLM"/>
    </source>
</evidence>
<evidence type="ECO:0000313" key="2">
    <source>
        <dbReference type="EMBL" id="MCV7070728.1"/>
    </source>
</evidence>
<dbReference type="RefSeq" id="WP_043403989.1">
    <property type="nucleotide sequence ID" value="NZ_CP092427.2"/>
</dbReference>
<evidence type="ECO:0000256" key="1">
    <source>
        <dbReference type="SAM" id="Phobius"/>
    </source>
</evidence>
<keyword evidence="4" id="KW-1185">Reference proteome</keyword>
<feature type="transmembrane region" description="Helical" evidence="1">
    <location>
        <begin position="88"/>
        <end position="110"/>
    </location>
</feature>
<evidence type="ECO:0000313" key="5">
    <source>
        <dbReference type="Proteomes" id="UP001140272"/>
    </source>
</evidence>
<reference evidence="3" key="3">
    <citation type="submission" date="2022-08" db="EMBL/GenBank/DDBJ databases">
        <title>Whole genome sequencing of non-tuberculosis mycobacteria type-strains.</title>
        <authorList>
            <person name="Igarashi Y."/>
            <person name="Osugi A."/>
            <person name="Mitarai S."/>
        </authorList>
    </citation>
    <scope>NUCLEOTIDE SEQUENCE</scope>
    <source>
        <strain evidence="3">JCM 16372</strain>
    </source>
</reference>
<dbReference type="EMBL" id="JACKRN010000354">
    <property type="protein sequence ID" value="MCV7070728.1"/>
    <property type="molecule type" value="Genomic_DNA"/>
</dbReference>
<feature type="transmembrane region" description="Helical" evidence="1">
    <location>
        <begin position="116"/>
        <end position="137"/>
    </location>
</feature>
<evidence type="ECO:0000313" key="3">
    <source>
        <dbReference type="EMBL" id="ULP37057.1"/>
    </source>
</evidence>
<feature type="transmembrane region" description="Helical" evidence="1">
    <location>
        <begin position="48"/>
        <end position="67"/>
    </location>
</feature>